<dbReference type="SUPFAM" id="SSF52949">
    <property type="entry name" value="Macro domain-like"/>
    <property type="match status" value="1"/>
</dbReference>
<proteinExistence type="predicted"/>
<dbReference type="PROSITE" id="PS51154">
    <property type="entry name" value="MACRO"/>
    <property type="match status" value="1"/>
</dbReference>
<protein>
    <submittedName>
        <fullName evidence="5">O-acetyl-ADP-ribose deacetylase (Regulator of RNase III)</fullName>
    </submittedName>
</protein>
<dbReference type="PANTHER" id="PTHR14453">
    <property type="entry name" value="PARP/ZINC FINGER CCCH TYPE DOMAIN CONTAINING PROTEIN"/>
    <property type="match status" value="1"/>
</dbReference>
<dbReference type="SMART" id="SM00506">
    <property type="entry name" value="A1pp"/>
    <property type="match status" value="1"/>
</dbReference>
<keyword evidence="2" id="KW-0808">Transferase</keyword>
<organism evidence="5 6">
    <name type="scientific">Comamonas odontotermitis</name>
    <dbReference type="NCBI Taxonomy" id="379895"/>
    <lineage>
        <taxon>Bacteria</taxon>
        <taxon>Pseudomonadati</taxon>
        <taxon>Pseudomonadota</taxon>
        <taxon>Betaproteobacteria</taxon>
        <taxon>Burkholderiales</taxon>
        <taxon>Comamonadaceae</taxon>
        <taxon>Comamonas</taxon>
    </lineage>
</organism>
<feature type="domain" description="Macro" evidence="4">
    <location>
        <begin position="1"/>
        <end position="178"/>
    </location>
</feature>
<evidence type="ECO:0000313" key="6">
    <source>
        <dbReference type="Proteomes" id="UP000562492"/>
    </source>
</evidence>
<dbReference type="InterPro" id="IPR002589">
    <property type="entry name" value="Macro_dom"/>
</dbReference>
<keyword evidence="3" id="KW-0520">NAD</keyword>
<evidence type="ECO:0000256" key="1">
    <source>
        <dbReference type="ARBA" id="ARBA00022676"/>
    </source>
</evidence>
<name>A0ABR6RLF7_9BURK</name>
<dbReference type="EMBL" id="JACHKZ010000049">
    <property type="protein sequence ID" value="MBB6580015.1"/>
    <property type="molecule type" value="Genomic_DNA"/>
</dbReference>
<dbReference type="InterPro" id="IPR052056">
    <property type="entry name" value="Mono-ARTD/PARP"/>
</dbReference>
<keyword evidence="6" id="KW-1185">Reference proteome</keyword>
<dbReference type="RefSeq" id="WP_184711686.1">
    <property type="nucleotide sequence ID" value="NZ_JACHKZ010000049.1"/>
</dbReference>
<evidence type="ECO:0000256" key="3">
    <source>
        <dbReference type="ARBA" id="ARBA00023027"/>
    </source>
</evidence>
<comment type="caution">
    <text evidence="5">The sequence shown here is derived from an EMBL/GenBank/DDBJ whole genome shotgun (WGS) entry which is preliminary data.</text>
</comment>
<evidence type="ECO:0000313" key="5">
    <source>
        <dbReference type="EMBL" id="MBB6580015.1"/>
    </source>
</evidence>
<dbReference type="Gene3D" id="3.40.220.10">
    <property type="entry name" value="Leucine Aminopeptidase, subunit E, domain 1"/>
    <property type="match status" value="1"/>
</dbReference>
<evidence type="ECO:0000259" key="4">
    <source>
        <dbReference type="PROSITE" id="PS51154"/>
    </source>
</evidence>
<gene>
    <name evidence="5" type="ORF">HNP33_004141</name>
</gene>
<sequence length="178" mass="19111">MKNIEIIDGNLLDQPVDVIVNAWNRNIIPWWLLLPRGVSGAIKKRAGYRPFWQLGMLGAIPLGGAVATGAGRLPFKAIVHVAGIDMWWRASQASIQASVHSAMQIVHTRGYRSVAFPALGAGTGGLCEEQALHWMHESLETIDSKAHVVLVRFGGAGRADRVGDVGRIGRAAVNFSGA</sequence>
<accession>A0ABR6RLF7</accession>
<dbReference type="InterPro" id="IPR043472">
    <property type="entry name" value="Macro_dom-like"/>
</dbReference>
<evidence type="ECO:0000256" key="2">
    <source>
        <dbReference type="ARBA" id="ARBA00022679"/>
    </source>
</evidence>
<reference evidence="5 6" key="1">
    <citation type="submission" date="2020-08" db="EMBL/GenBank/DDBJ databases">
        <title>Functional genomics of gut bacteria from endangered species of beetles.</title>
        <authorList>
            <person name="Carlos-Shanley C."/>
        </authorList>
    </citation>
    <scope>NUCLEOTIDE SEQUENCE [LARGE SCALE GENOMIC DNA]</scope>
    <source>
        <strain evidence="5 6">S00124</strain>
    </source>
</reference>
<dbReference type="Proteomes" id="UP000562492">
    <property type="component" value="Unassembled WGS sequence"/>
</dbReference>
<dbReference type="Pfam" id="PF01661">
    <property type="entry name" value="Macro"/>
    <property type="match status" value="1"/>
</dbReference>
<keyword evidence="1" id="KW-0328">Glycosyltransferase</keyword>
<dbReference type="PANTHER" id="PTHR14453:SF107">
    <property type="entry name" value="POLY [ADP-RIBOSE] POLYMERASE"/>
    <property type="match status" value="1"/>
</dbReference>